<dbReference type="EMBL" id="CP012661">
    <property type="protein sequence ID" value="AMY68241.1"/>
    <property type="molecule type" value="Genomic_DNA"/>
</dbReference>
<dbReference type="PATRIC" id="fig|1335048.3.peg.1019"/>
<dbReference type="InterPro" id="IPR050855">
    <property type="entry name" value="NDM-1-like"/>
</dbReference>
<dbReference type="InterPro" id="IPR036866">
    <property type="entry name" value="RibonucZ/Hydroxyglut_hydro"/>
</dbReference>
<name>A0A159Z069_9RHOB</name>
<dbReference type="SUPFAM" id="SSF56281">
    <property type="entry name" value="Metallo-hydrolase/oxidoreductase"/>
    <property type="match status" value="1"/>
</dbReference>
<evidence type="ECO:0000313" key="2">
    <source>
        <dbReference type="EMBL" id="AMY68241.1"/>
    </source>
</evidence>
<protein>
    <recommendedName>
        <fullName evidence="1">Metallo-beta-lactamase domain-containing protein</fullName>
    </recommendedName>
</protein>
<reference evidence="2 3" key="1">
    <citation type="submission" date="2015-09" db="EMBL/GenBank/DDBJ databases">
        <title>Complete genome sequence of Defluviimonas alba cai42t isolated from an oilfield in Xinjiang.</title>
        <authorList>
            <person name="Geng S."/>
            <person name="Pan X."/>
            <person name="Wu X."/>
        </authorList>
    </citation>
    <scope>NUCLEOTIDE SEQUENCE [LARGE SCALE GENOMIC DNA]</scope>
    <source>
        <strain evidence="3">cai42</strain>
    </source>
</reference>
<dbReference type="PANTHER" id="PTHR42951:SF17">
    <property type="entry name" value="METALLO-BETA-LACTAMASE DOMAIN-CONTAINING PROTEIN"/>
    <property type="match status" value="1"/>
</dbReference>
<proteinExistence type="predicted"/>
<evidence type="ECO:0000313" key="3">
    <source>
        <dbReference type="Proteomes" id="UP000076128"/>
    </source>
</evidence>
<feature type="domain" description="Metallo-beta-lactamase" evidence="1">
    <location>
        <begin position="45"/>
        <end position="235"/>
    </location>
</feature>
<evidence type="ECO:0000259" key="1">
    <source>
        <dbReference type="SMART" id="SM00849"/>
    </source>
</evidence>
<dbReference type="KEGG" id="daa:AKL17_0982"/>
<dbReference type="Proteomes" id="UP000076128">
    <property type="component" value="Chromosome"/>
</dbReference>
<organism evidence="2 3">
    <name type="scientific">Frigidibacter mobilis</name>
    <dbReference type="NCBI Taxonomy" id="1335048"/>
    <lineage>
        <taxon>Bacteria</taxon>
        <taxon>Pseudomonadati</taxon>
        <taxon>Pseudomonadota</taxon>
        <taxon>Alphaproteobacteria</taxon>
        <taxon>Rhodobacterales</taxon>
        <taxon>Paracoccaceae</taxon>
        <taxon>Frigidibacter</taxon>
    </lineage>
</organism>
<dbReference type="STRING" id="1335048.AKL17_0982"/>
<gene>
    <name evidence="2" type="ORF">AKL17_0982</name>
</gene>
<keyword evidence="3" id="KW-1185">Reference proteome</keyword>
<accession>A0A159Z069</accession>
<dbReference type="InterPro" id="IPR001279">
    <property type="entry name" value="Metallo-B-lactamas"/>
</dbReference>
<dbReference type="AlphaFoldDB" id="A0A159Z069"/>
<dbReference type="Pfam" id="PF00753">
    <property type="entry name" value="Lactamase_B"/>
    <property type="match status" value="1"/>
</dbReference>
<dbReference type="RefSeq" id="WP_066811044.1">
    <property type="nucleotide sequence ID" value="NZ_CP012661.1"/>
</dbReference>
<dbReference type="SMART" id="SM00849">
    <property type="entry name" value="Lactamase_B"/>
    <property type="match status" value="1"/>
</dbReference>
<dbReference type="PANTHER" id="PTHR42951">
    <property type="entry name" value="METALLO-BETA-LACTAMASE DOMAIN-CONTAINING"/>
    <property type="match status" value="1"/>
</dbReference>
<sequence>MTRRPLPPLPTDPFECLCQGCERPWEVATEPFEVARDTYYVGNNWVGAYLLASDDGLALIDTTMQPQIYLVLENIRKLGFDPADIRKILISHMHYDHTGGVRALVEHTGAEVLMSREDWDFMTQHPDQIFTEGYPFGSFTPDGFFDDDRPVQLGQRSIRTVLSPGHTPGTTSFFFEAEGADGRPALCGMHGGVGLNTMTDEALAASGQPASIRGDFLRSLLALRQIPVEITLGSHPKQVGMMEKVDLIRPGNNPFQDPAIWHQLIDGRIAQVRALMGAAA</sequence>
<dbReference type="Gene3D" id="3.60.15.10">
    <property type="entry name" value="Ribonuclease Z/Hydroxyacylglutathione hydrolase-like"/>
    <property type="match status" value="1"/>
</dbReference>